<reference evidence="1 2" key="1">
    <citation type="submission" date="2019-12" db="EMBL/GenBank/DDBJ databases">
        <title>Genomic-based taxomic classification of the family Erythrobacteraceae.</title>
        <authorList>
            <person name="Xu L."/>
        </authorList>
    </citation>
    <scope>NUCLEOTIDE SEQUENCE [LARGE SCALE GENOMIC DNA]</scope>
    <source>
        <strain evidence="1 2">KCTC 52763</strain>
    </source>
</reference>
<keyword evidence="2" id="KW-1185">Reference proteome</keyword>
<dbReference type="RefSeq" id="WP_160603996.1">
    <property type="nucleotide sequence ID" value="NZ_WTYX01000001.1"/>
</dbReference>
<dbReference type="EMBL" id="WTYX01000001">
    <property type="protein sequence ID" value="MXO90552.1"/>
    <property type="molecule type" value="Genomic_DNA"/>
</dbReference>
<gene>
    <name evidence="1" type="ORF">GRI41_06945</name>
</gene>
<protein>
    <submittedName>
        <fullName evidence="1">Uncharacterized protein</fullName>
    </submittedName>
</protein>
<name>A0A844ZTC2_9SPHN</name>
<comment type="caution">
    <text evidence="1">The sequence shown here is derived from an EMBL/GenBank/DDBJ whole genome shotgun (WGS) entry which is preliminary data.</text>
</comment>
<evidence type="ECO:0000313" key="2">
    <source>
        <dbReference type="Proteomes" id="UP000442714"/>
    </source>
</evidence>
<evidence type="ECO:0000313" key="1">
    <source>
        <dbReference type="EMBL" id="MXO90552.1"/>
    </source>
</evidence>
<proteinExistence type="predicted"/>
<dbReference type="OrthoDB" id="7596012at2"/>
<dbReference type="AlphaFoldDB" id="A0A844ZTC2"/>
<accession>A0A844ZTC2</accession>
<dbReference type="Proteomes" id="UP000442714">
    <property type="component" value="Unassembled WGS sequence"/>
</dbReference>
<organism evidence="1 2">
    <name type="scientific">Pontixanthobacter aquaemixtae</name>
    <dbReference type="NCBI Taxonomy" id="1958940"/>
    <lineage>
        <taxon>Bacteria</taxon>
        <taxon>Pseudomonadati</taxon>
        <taxon>Pseudomonadota</taxon>
        <taxon>Alphaproteobacteria</taxon>
        <taxon>Sphingomonadales</taxon>
        <taxon>Erythrobacteraceae</taxon>
        <taxon>Pontixanthobacter</taxon>
    </lineage>
</organism>
<sequence>MLLLPAPAGDVDARVDEPATGAKLAAQMPEAQPVNQPAWVVVEGANGLPVQYQVRIDQRVVIRVSPRRPATRQDLNAPLPQQTRPRRLVERKIGKCVKMNQISGVQPTRDNRLILYLRSNKMIAANLEKTCSVRDFYSGFYVEPSEDGNLCINRDKLQSRTGVKCKLSKIRQLVPERS</sequence>